<dbReference type="Proteomes" id="UP001174136">
    <property type="component" value="Unassembled WGS sequence"/>
</dbReference>
<keyword evidence="4" id="KW-0269">Exonuclease</keyword>
<dbReference type="SUPFAM" id="SSF53098">
    <property type="entry name" value="Ribonuclease H-like"/>
    <property type="match status" value="1"/>
</dbReference>
<dbReference type="EMBL" id="JAOPHQ010006805">
    <property type="protein sequence ID" value="KAK0130519.1"/>
    <property type="molecule type" value="Genomic_DNA"/>
</dbReference>
<keyword evidence="5" id="KW-1185">Reference proteome</keyword>
<dbReference type="InterPro" id="IPR002562">
    <property type="entry name" value="3'-5'_exonuclease_dom"/>
</dbReference>
<dbReference type="GO" id="GO:0003676">
    <property type="term" value="F:nucleic acid binding"/>
    <property type="evidence" value="ECO:0007669"/>
    <property type="project" value="InterPro"/>
</dbReference>
<gene>
    <name evidence="4" type="primary">EXD3</name>
    <name evidence="4" type="ORF">N1851_035254</name>
</gene>
<sequence length="564" mass="64365">MSQSTSRPSELYQLVVCLSVCVSLSLFLHILPCHLPSLSQLPAAAYRAFSQMARPLQALLTVLEGCTFCQNAAYLKRSLLIEFKKWLQDHPQVTLASLPEEQTLALRHRALEQLYPLMRVPGIVKHFIDIYQLKQMEPTAIAQHVVRLKALNLHCDAVTFSVRMEVQHVLDMEDMCIPLLLKGKVTLAENFVSGHPDLELRLVTLLDSWCDPFFNLDTVTGLYPDLFLNQSTLDNLTPKIVSKHVFRLIGKFNIDPALCHHSVHMRKKASLRFLMEKRFRRKDIDEENWRDHTKQIIADDPEMQIYLDAILPQYCKAKQAAKLSQMFRDGPDTQKSSLNDTPQSAEWAAPEQHSDRFYQLPISRDNVHVLDTLEDLQKCREVVFKEGGSVGVDMEWSAGFGNVGPQRVALVQLAIPDQVFILDMCSTGLGQHPHTLDFMTSFFCDTKVRKLGYALEGDLKYLQTTWSLPEPLKTACVLDLLSLHQKIKQFKTKRCSEKGLSHLVKHVLGKPLDKKEQLSYWDRRPLHQSQIRYAASDAFCLLEVYTAVSREPSRYGLTAEQLAV</sequence>
<dbReference type="PANTHER" id="PTHR47765:SF2">
    <property type="entry name" value="EXONUCLEASE MUT-7 HOMOLOG"/>
    <property type="match status" value="1"/>
</dbReference>
<dbReference type="AlphaFoldDB" id="A0AA47LYX6"/>
<keyword evidence="2" id="KW-1133">Transmembrane helix</keyword>
<name>A0AA47LYX6_MERPO</name>
<keyword evidence="2" id="KW-0812">Transmembrane</keyword>
<reference evidence="4" key="1">
    <citation type="journal article" date="2023" name="Front. Mar. Sci.">
        <title>A new Merluccius polli reference genome to investigate the effects of global change in West African waters.</title>
        <authorList>
            <person name="Mateo J.L."/>
            <person name="Blanco-Fernandez C."/>
            <person name="Garcia-Vazquez E."/>
            <person name="Machado-Schiaffino G."/>
        </authorList>
    </citation>
    <scope>NUCLEOTIDE SEQUENCE</scope>
    <source>
        <strain evidence="4">C29</strain>
        <tissue evidence="4">Fin</tissue>
    </source>
</reference>
<dbReference type="SMART" id="SM00474">
    <property type="entry name" value="35EXOc"/>
    <property type="match status" value="1"/>
</dbReference>
<protein>
    <submittedName>
        <fullName evidence="4">Exonuclease mut-7</fullName>
    </submittedName>
</protein>
<feature type="transmembrane region" description="Helical" evidence="2">
    <location>
        <begin position="12"/>
        <end position="31"/>
    </location>
</feature>
<feature type="region of interest" description="Disordered" evidence="1">
    <location>
        <begin position="328"/>
        <end position="351"/>
    </location>
</feature>
<dbReference type="PANTHER" id="PTHR47765">
    <property type="entry name" value="3'-5' EXONUCLEASE DOMAIN-CONTAINING PROTEIN"/>
    <property type="match status" value="1"/>
</dbReference>
<dbReference type="GO" id="GO:0008408">
    <property type="term" value="F:3'-5' exonuclease activity"/>
    <property type="evidence" value="ECO:0007669"/>
    <property type="project" value="InterPro"/>
</dbReference>
<dbReference type="Gene3D" id="3.30.420.10">
    <property type="entry name" value="Ribonuclease H-like superfamily/Ribonuclease H"/>
    <property type="match status" value="1"/>
</dbReference>
<evidence type="ECO:0000313" key="5">
    <source>
        <dbReference type="Proteomes" id="UP001174136"/>
    </source>
</evidence>
<keyword evidence="4" id="KW-0540">Nuclease</keyword>
<proteinExistence type="predicted"/>
<feature type="compositionally biased region" description="Polar residues" evidence="1">
    <location>
        <begin position="333"/>
        <end position="344"/>
    </location>
</feature>
<dbReference type="InterPro" id="IPR052408">
    <property type="entry name" value="Exonuclease_MUT-7-like"/>
</dbReference>
<comment type="caution">
    <text evidence="4">The sequence shown here is derived from an EMBL/GenBank/DDBJ whole genome shotgun (WGS) entry which is preliminary data.</text>
</comment>
<dbReference type="GO" id="GO:0006139">
    <property type="term" value="P:nucleobase-containing compound metabolic process"/>
    <property type="evidence" value="ECO:0007669"/>
    <property type="project" value="InterPro"/>
</dbReference>
<evidence type="ECO:0000256" key="2">
    <source>
        <dbReference type="SAM" id="Phobius"/>
    </source>
</evidence>
<dbReference type="Pfam" id="PF01612">
    <property type="entry name" value="DNA_pol_A_exo1"/>
    <property type="match status" value="1"/>
</dbReference>
<feature type="domain" description="3'-5' exonuclease" evidence="3">
    <location>
        <begin position="367"/>
        <end position="553"/>
    </location>
</feature>
<evidence type="ECO:0000256" key="1">
    <source>
        <dbReference type="SAM" id="MobiDB-lite"/>
    </source>
</evidence>
<evidence type="ECO:0000313" key="4">
    <source>
        <dbReference type="EMBL" id="KAK0130519.1"/>
    </source>
</evidence>
<dbReference type="InterPro" id="IPR036397">
    <property type="entry name" value="RNaseH_sf"/>
</dbReference>
<accession>A0AA47LYX6</accession>
<organism evidence="4 5">
    <name type="scientific">Merluccius polli</name>
    <name type="common">Benguela hake</name>
    <name type="synonym">Merluccius cadenati</name>
    <dbReference type="NCBI Taxonomy" id="89951"/>
    <lineage>
        <taxon>Eukaryota</taxon>
        <taxon>Metazoa</taxon>
        <taxon>Chordata</taxon>
        <taxon>Craniata</taxon>
        <taxon>Vertebrata</taxon>
        <taxon>Euteleostomi</taxon>
        <taxon>Actinopterygii</taxon>
        <taxon>Neopterygii</taxon>
        <taxon>Teleostei</taxon>
        <taxon>Neoteleostei</taxon>
        <taxon>Acanthomorphata</taxon>
        <taxon>Zeiogadaria</taxon>
        <taxon>Gadariae</taxon>
        <taxon>Gadiformes</taxon>
        <taxon>Gadoidei</taxon>
        <taxon>Merlucciidae</taxon>
        <taxon>Merluccius</taxon>
    </lineage>
</organism>
<evidence type="ECO:0000259" key="3">
    <source>
        <dbReference type="SMART" id="SM00474"/>
    </source>
</evidence>
<keyword evidence="4" id="KW-0378">Hydrolase</keyword>
<dbReference type="InterPro" id="IPR012337">
    <property type="entry name" value="RNaseH-like_sf"/>
</dbReference>
<keyword evidence="2" id="KW-0472">Membrane</keyword>